<evidence type="ECO:0000256" key="1">
    <source>
        <dbReference type="ARBA" id="ARBA00001974"/>
    </source>
</evidence>
<dbReference type="RefSeq" id="XP_069204126.1">
    <property type="nucleotide sequence ID" value="XM_069340656.1"/>
</dbReference>
<organism evidence="11 12">
    <name type="scientific">Neodothiora populina</name>
    <dbReference type="NCBI Taxonomy" id="2781224"/>
    <lineage>
        <taxon>Eukaryota</taxon>
        <taxon>Fungi</taxon>
        <taxon>Dikarya</taxon>
        <taxon>Ascomycota</taxon>
        <taxon>Pezizomycotina</taxon>
        <taxon>Dothideomycetes</taxon>
        <taxon>Dothideomycetidae</taxon>
        <taxon>Dothideales</taxon>
        <taxon>Dothioraceae</taxon>
        <taxon>Neodothiora</taxon>
    </lineage>
</organism>
<name>A0ABR3PP12_9PEZI</name>
<keyword evidence="6" id="KW-0274">FAD</keyword>
<evidence type="ECO:0000313" key="12">
    <source>
        <dbReference type="Proteomes" id="UP001562354"/>
    </source>
</evidence>
<dbReference type="GeneID" id="95975167"/>
<dbReference type="SUPFAM" id="SSF51905">
    <property type="entry name" value="FAD/NAD(P)-binding domain"/>
    <property type="match status" value="1"/>
</dbReference>
<dbReference type="InterPro" id="IPR036188">
    <property type="entry name" value="FAD/NAD-bd_sf"/>
</dbReference>
<keyword evidence="7" id="KW-0521">NADP</keyword>
<sequence length="522" mass="58511">MCIKVIMSPHAEHPDSPQVNAWTSNGTSDYAGVGGAEGAMSRQRCLLRRTPQLEVHDLVCIGFGPASLAIAVALHDALEAQITSNGPELKTPNPKVAFLERQPRFAWHAGMQIPGAKMQISFMKDLATFRNPRSEFTFINYLFQNNRLVQFTNLSTFLPRRVEYEDYMRWAAGYFEDVVSYGEEVVDVRADETAKGSRAVSSFTVISRNIVTRELSQRRAKNVVVAVGGRPKIPKTLPQNHPRVIHSSQYWTVSSRIFPDKNQPLRIAVIGGGQSAAEIFNNITEQFPNSQSVLLIKGAALRPSDDSPFVNEIFDPDRVDDIYSQDPEVRSAAIALDKATNYGVVRIELIEHIYTQLYTQRLKYENEEEWPQRLLNHRTVERVTDLADSRIRLHIRNDTNKYRASRGPVEETLDVDLVMVAAGYERDVHEDILKNVRHLMPGGDVAGQRWSVGRDYRVKFGDNAVAKDSGIYLQGCNEKTHGLSDSLLSVLANRGGEMVESMFGLHDDEASNAVEAADSLRI</sequence>
<dbReference type="Pfam" id="PF13434">
    <property type="entry name" value="Lys_Orn_oxgnase"/>
    <property type="match status" value="1"/>
</dbReference>
<dbReference type="InterPro" id="IPR025700">
    <property type="entry name" value="Lys/Orn_oxygenase"/>
</dbReference>
<keyword evidence="12" id="KW-1185">Reference proteome</keyword>
<comment type="catalytic activity">
    <reaction evidence="10">
        <text>L-ornithine + NADH + O2 = N(5)-hydroxy-L-ornithine + NAD(+) + H2O</text>
        <dbReference type="Rhea" id="RHEA:41512"/>
        <dbReference type="ChEBI" id="CHEBI:15377"/>
        <dbReference type="ChEBI" id="CHEBI:15379"/>
        <dbReference type="ChEBI" id="CHEBI:46911"/>
        <dbReference type="ChEBI" id="CHEBI:57540"/>
        <dbReference type="ChEBI" id="CHEBI:57945"/>
        <dbReference type="ChEBI" id="CHEBI:78275"/>
        <dbReference type="EC" id="1.14.13.196"/>
    </reaction>
</comment>
<comment type="caution">
    <text evidence="11">The sequence shown here is derived from an EMBL/GenBank/DDBJ whole genome shotgun (WGS) entry which is preliminary data.</text>
</comment>
<evidence type="ECO:0000256" key="8">
    <source>
        <dbReference type="ARBA" id="ARBA00023002"/>
    </source>
</evidence>
<comment type="pathway">
    <text evidence="2">Siderophore biosynthesis.</text>
</comment>
<comment type="catalytic activity">
    <reaction evidence="9">
        <text>L-ornithine + NADPH + O2 = N(5)-hydroxy-L-ornithine + NADP(+) + H2O</text>
        <dbReference type="Rhea" id="RHEA:41508"/>
        <dbReference type="ChEBI" id="CHEBI:15377"/>
        <dbReference type="ChEBI" id="CHEBI:15379"/>
        <dbReference type="ChEBI" id="CHEBI:46911"/>
        <dbReference type="ChEBI" id="CHEBI:57783"/>
        <dbReference type="ChEBI" id="CHEBI:58349"/>
        <dbReference type="ChEBI" id="CHEBI:78275"/>
        <dbReference type="EC" id="1.14.13.196"/>
    </reaction>
</comment>
<evidence type="ECO:0000256" key="6">
    <source>
        <dbReference type="ARBA" id="ARBA00022827"/>
    </source>
</evidence>
<dbReference type="EC" id="1.14.13.196" evidence="4"/>
<dbReference type="EMBL" id="JBFMKM010000003">
    <property type="protein sequence ID" value="KAL1311277.1"/>
    <property type="molecule type" value="Genomic_DNA"/>
</dbReference>
<evidence type="ECO:0000256" key="10">
    <source>
        <dbReference type="ARBA" id="ARBA00049248"/>
    </source>
</evidence>
<evidence type="ECO:0000256" key="5">
    <source>
        <dbReference type="ARBA" id="ARBA00022630"/>
    </source>
</evidence>
<evidence type="ECO:0000256" key="2">
    <source>
        <dbReference type="ARBA" id="ARBA00004924"/>
    </source>
</evidence>
<evidence type="ECO:0000313" key="11">
    <source>
        <dbReference type="EMBL" id="KAL1311277.1"/>
    </source>
</evidence>
<dbReference type="PANTHER" id="PTHR42802:SF1">
    <property type="entry name" value="L-ORNITHINE N(5)-MONOOXYGENASE"/>
    <property type="match status" value="1"/>
</dbReference>
<comment type="similarity">
    <text evidence="3">Belongs to the lysine N(6)-hydroxylase/L-ornithine N(5)-oxygenase family.</text>
</comment>
<evidence type="ECO:0000256" key="7">
    <source>
        <dbReference type="ARBA" id="ARBA00022857"/>
    </source>
</evidence>
<reference evidence="11 12" key="1">
    <citation type="submission" date="2024-07" db="EMBL/GenBank/DDBJ databases">
        <title>Draft sequence of the Neodothiora populina.</title>
        <authorList>
            <person name="Drown D.D."/>
            <person name="Schuette U.S."/>
            <person name="Buechlein A.B."/>
            <person name="Rusch D.R."/>
            <person name="Winton L.W."/>
            <person name="Adams G.A."/>
        </authorList>
    </citation>
    <scope>NUCLEOTIDE SEQUENCE [LARGE SCALE GENOMIC DNA]</scope>
    <source>
        <strain evidence="11 12">CPC 39397</strain>
    </source>
</reference>
<gene>
    <name evidence="11" type="ORF">AAFC00_001464</name>
</gene>
<comment type="cofactor">
    <cofactor evidence="1">
        <name>FAD</name>
        <dbReference type="ChEBI" id="CHEBI:57692"/>
    </cofactor>
</comment>
<dbReference type="PRINTS" id="PR00368">
    <property type="entry name" value="FADPNR"/>
</dbReference>
<dbReference type="PANTHER" id="PTHR42802">
    <property type="entry name" value="MONOOXYGENASE"/>
    <property type="match status" value="1"/>
</dbReference>
<protein>
    <recommendedName>
        <fullName evidence="4">L-ornithine N(5)-monooxygenase [NAD(P)H]</fullName>
        <ecNumber evidence="4">1.14.13.196</ecNumber>
    </recommendedName>
</protein>
<evidence type="ECO:0000256" key="9">
    <source>
        <dbReference type="ARBA" id="ARBA00047598"/>
    </source>
</evidence>
<evidence type="ECO:0000256" key="3">
    <source>
        <dbReference type="ARBA" id="ARBA00007588"/>
    </source>
</evidence>
<keyword evidence="8" id="KW-0560">Oxidoreductase</keyword>
<dbReference type="Proteomes" id="UP001562354">
    <property type="component" value="Unassembled WGS sequence"/>
</dbReference>
<dbReference type="Gene3D" id="3.50.50.60">
    <property type="entry name" value="FAD/NAD(P)-binding domain"/>
    <property type="match status" value="1"/>
</dbReference>
<accession>A0ABR3PP12</accession>
<proteinExistence type="inferred from homology"/>
<evidence type="ECO:0000256" key="4">
    <source>
        <dbReference type="ARBA" id="ARBA00012881"/>
    </source>
</evidence>
<keyword evidence="5" id="KW-0285">Flavoprotein</keyword>